<sequence>MRRAALIAALLVPGWAAGASQPDISAEQRQACQGDYLRHCLGTAPGEGRVLACMAANFAKLSPKCAASLAEAACDPQTAAMVPLSIECPARPIAPAAE</sequence>
<keyword evidence="3" id="KW-1185">Reference proteome</keyword>
<evidence type="ECO:0000256" key="1">
    <source>
        <dbReference type="SAM" id="SignalP"/>
    </source>
</evidence>
<evidence type="ECO:0008006" key="4">
    <source>
        <dbReference type="Google" id="ProtNLM"/>
    </source>
</evidence>
<reference evidence="2 3" key="1">
    <citation type="submission" date="2024-05" db="EMBL/GenBank/DDBJ databases">
        <authorList>
            <person name="Jiang F."/>
        </authorList>
    </citation>
    <scope>NUCLEOTIDE SEQUENCE [LARGE SCALE GENOMIC DNA]</scope>
    <source>
        <strain evidence="2 3">LZ166</strain>
    </source>
</reference>
<evidence type="ECO:0000313" key="2">
    <source>
        <dbReference type="EMBL" id="MEX0408039.1"/>
    </source>
</evidence>
<gene>
    <name evidence="2" type="ORF">ABGN05_20480</name>
</gene>
<protein>
    <recommendedName>
        <fullName evidence="4">Cysteine rich repeat-containing protein</fullName>
    </recommendedName>
</protein>
<keyword evidence="1" id="KW-0732">Signal</keyword>
<comment type="caution">
    <text evidence="2">The sequence shown here is derived from an EMBL/GenBank/DDBJ whole genome shotgun (WGS) entry which is preliminary data.</text>
</comment>
<evidence type="ECO:0000313" key="3">
    <source>
        <dbReference type="Proteomes" id="UP001556692"/>
    </source>
</evidence>
<dbReference type="EMBL" id="JBDPGJ010000005">
    <property type="protein sequence ID" value="MEX0408039.1"/>
    <property type="molecule type" value="Genomic_DNA"/>
</dbReference>
<name>A0ABV3SQ15_9HYPH</name>
<accession>A0ABV3SQ15</accession>
<proteinExistence type="predicted"/>
<dbReference type="Proteomes" id="UP001556692">
    <property type="component" value="Unassembled WGS sequence"/>
</dbReference>
<feature type="chain" id="PRO_5046514935" description="Cysteine rich repeat-containing protein" evidence="1">
    <location>
        <begin position="20"/>
        <end position="98"/>
    </location>
</feature>
<organism evidence="2 3">
    <name type="scientific">Aquibium pacificus</name>
    <dbReference type="NCBI Taxonomy" id="3153579"/>
    <lineage>
        <taxon>Bacteria</taxon>
        <taxon>Pseudomonadati</taxon>
        <taxon>Pseudomonadota</taxon>
        <taxon>Alphaproteobacteria</taxon>
        <taxon>Hyphomicrobiales</taxon>
        <taxon>Phyllobacteriaceae</taxon>
        <taxon>Aquibium</taxon>
    </lineage>
</organism>
<feature type="signal peptide" evidence="1">
    <location>
        <begin position="1"/>
        <end position="19"/>
    </location>
</feature>